<evidence type="ECO:0000256" key="1">
    <source>
        <dbReference type="SAM" id="Coils"/>
    </source>
</evidence>
<dbReference type="OrthoDB" id="9863497at2"/>
<dbReference type="STRING" id="1173020.Cha6605_5083"/>
<keyword evidence="3" id="KW-1185">Reference proteome</keyword>
<accession>K9UP63</accession>
<sequence length="110" mass="13282">MKSRKHSKLKRHPLVRFIRGILRLMRVVFRPKRRNQQAIHNERQQRLATELVQQQELAQQLELEHRERERSITVGALLDRVKWQVPELTIVQEQVSDRRAVTRPHDVSRN</sequence>
<dbReference type="EMBL" id="CP003600">
    <property type="protein sequence ID" value="AFY95984.1"/>
    <property type="molecule type" value="Genomic_DNA"/>
</dbReference>
<dbReference type="Proteomes" id="UP000010366">
    <property type="component" value="Chromosome"/>
</dbReference>
<proteinExistence type="predicted"/>
<dbReference type="KEGG" id="cmp:Cha6605_5083"/>
<organism evidence="2 3">
    <name type="scientific">Chamaesiphon minutus (strain ATCC 27169 / PCC 6605)</name>
    <dbReference type="NCBI Taxonomy" id="1173020"/>
    <lineage>
        <taxon>Bacteria</taxon>
        <taxon>Bacillati</taxon>
        <taxon>Cyanobacteriota</taxon>
        <taxon>Cyanophyceae</taxon>
        <taxon>Gomontiellales</taxon>
        <taxon>Chamaesiphonaceae</taxon>
        <taxon>Chamaesiphon</taxon>
    </lineage>
</organism>
<dbReference type="HOGENOM" id="CLU_2166482_0_0_3"/>
<name>K9UP63_CHAP6</name>
<dbReference type="RefSeq" id="WP_015162071.1">
    <property type="nucleotide sequence ID" value="NC_019697.1"/>
</dbReference>
<gene>
    <name evidence="2" type="ORF">Cha6605_5083</name>
</gene>
<protein>
    <submittedName>
        <fullName evidence="2">Uncharacterized protein</fullName>
    </submittedName>
</protein>
<feature type="coiled-coil region" evidence="1">
    <location>
        <begin position="44"/>
        <end position="71"/>
    </location>
</feature>
<reference evidence="2 3" key="1">
    <citation type="submission" date="2012-05" db="EMBL/GenBank/DDBJ databases">
        <title>Finished chromosome of genome of Chamaesiphon sp. PCC 6605.</title>
        <authorList>
            <consortium name="US DOE Joint Genome Institute"/>
            <person name="Gugger M."/>
            <person name="Coursin T."/>
            <person name="Rippka R."/>
            <person name="Tandeau De Marsac N."/>
            <person name="Huntemann M."/>
            <person name="Wei C.-L."/>
            <person name="Han J."/>
            <person name="Detter J.C."/>
            <person name="Han C."/>
            <person name="Tapia R."/>
            <person name="Chen A."/>
            <person name="Kyrpides N."/>
            <person name="Mavromatis K."/>
            <person name="Markowitz V."/>
            <person name="Szeto E."/>
            <person name="Ivanova N."/>
            <person name="Pagani I."/>
            <person name="Pati A."/>
            <person name="Goodwin L."/>
            <person name="Nordberg H.P."/>
            <person name="Cantor M.N."/>
            <person name="Hua S.X."/>
            <person name="Woyke T."/>
            <person name="Kerfeld C.A."/>
        </authorList>
    </citation>
    <scope>NUCLEOTIDE SEQUENCE [LARGE SCALE GENOMIC DNA]</scope>
    <source>
        <strain evidence="3">ATCC 27169 / PCC 6605</strain>
    </source>
</reference>
<dbReference type="AlphaFoldDB" id="K9UP63"/>
<keyword evidence="1" id="KW-0175">Coiled coil</keyword>
<evidence type="ECO:0000313" key="3">
    <source>
        <dbReference type="Proteomes" id="UP000010366"/>
    </source>
</evidence>
<evidence type="ECO:0000313" key="2">
    <source>
        <dbReference type="EMBL" id="AFY95984.1"/>
    </source>
</evidence>